<gene>
    <name evidence="2" type="ORF">OCBIM_22012621mg</name>
</gene>
<name>A0A0L8HKF8_OCTBM</name>
<organism evidence="2">
    <name type="scientific">Octopus bimaculoides</name>
    <name type="common">California two-spotted octopus</name>
    <dbReference type="NCBI Taxonomy" id="37653"/>
    <lineage>
        <taxon>Eukaryota</taxon>
        <taxon>Metazoa</taxon>
        <taxon>Spiralia</taxon>
        <taxon>Lophotrochozoa</taxon>
        <taxon>Mollusca</taxon>
        <taxon>Cephalopoda</taxon>
        <taxon>Coleoidea</taxon>
        <taxon>Octopodiformes</taxon>
        <taxon>Octopoda</taxon>
        <taxon>Incirrata</taxon>
        <taxon>Octopodidae</taxon>
        <taxon>Octopus</taxon>
    </lineage>
</organism>
<reference evidence="2" key="1">
    <citation type="submission" date="2015-07" db="EMBL/GenBank/DDBJ databases">
        <title>MeaNS - Measles Nucleotide Surveillance Program.</title>
        <authorList>
            <person name="Tran T."/>
            <person name="Druce J."/>
        </authorList>
    </citation>
    <scope>NUCLEOTIDE SEQUENCE</scope>
    <source>
        <strain evidence="2">UCB-OBI-ISO-001</strain>
        <tissue evidence="2">Gonad</tissue>
    </source>
</reference>
<sequence length="166" mass="18228">MWSKSEAKAAAATITAVTTTTSTEAATAATQARPPSAWADSKFKHSLGNSKLIPSNNSRNRLYVNINNDSNDSNDNPDLASNNIDNIVNNNENSEQLMFPQIFHLQLLDVSCITSNDAFQYISVNINLCNNTNDNNLRNNNITLDNASRNLNSSTCDDTMNTNNRI</sequence>
<evidence type="ECO:0000313" key="2">
    <source>
        <dbReference type="EMBL" id="KOF89721.1"/>
    </source>
</evidence>
<proteinExistence type="predicted"/>
<feature type="region of interest" description="Disordered" evidence="1">
    <location>
        <begin position="20"/>
        <end position="39"/>
    </location>
</feature>
<evidence type="ECO:0000256" key="1">
    <source>
        <dbReference type="SAM" id="MobiDB-lite"/>
    </source>
</evidence>
<feature type="compositionally biased region" description="Low complexity" evidence="1">
    <location>
        <begin position="20"/>
        <end position="32"/>
    </location>
</feature>
<dbReference type="EMBL" id="KQ417921">
    <property type="protein sequence ID" value="KOF89721.1"/>
    <property type="molecule type" value="Genomic_DNA"/>
</dbReference>
<accession>A0A0L8HKF8</accession>
<dbReference type="AlphaFoldDB" id="A0A0L8HKF8"/>
<protein>
    <submittedName>
        <fullName evidence="2">Uncharacterized protein</fullName>
    </submittedName>
</protein>